<evidence type="ECO:0000313" key="1">
    <source>
        <dbReference type="EMBL" id="CCU55604.1"/>
    </source>
</evidence>
<reference evidence="1" key="1">
    <citation type="journal article" date="2013" name="J. Virol.">
        <title>New Insights into the Evolution of Entomopoxvirinae from the Complete Genome Sequences of Four Entomopoxviruses Infecting Adoxophyes honmai, Choristoneura biennis, Choristoneura rosaceana, and Mythimna separata.</title>
        <authorList>
            <person name="Theze J."/>
            <person name="Takatsuka J."/>
            <person name="Li Z."/>
            <person name="Gallais J."/>
            <person name="Doucet D."/>
            <person name="Arif B."/>
            <person name="Nakai M."/>
            <person name="Herniou E.A."/>
        </authorList>
    </citation>
    <scope>NUCLEOTIDE SEQUENCE</scope>
</reference>
<organism evidence="1 2">
    <name type="scientific">Choristoneura biennis entomopoxvirus</name>
    <name type="common">CbEPV</name>
    <dbReference type="NCBI Taxonomy" id="10288"/>
    <lineage>
        <taxon>Viruses</taxon>
        <taxon>Varidnaviria</taxon>
        <taxon>Bamfordvirae</taxon>
        <taxon>Nucleocytoviricota</taxon>
        <taxon>Pokkesviricetes</taxon>
        <taxon>Chitovirales</taxon>
        <taxon>Poxviridae</taxon>
        <taxon>Entomopoxvirinae</taxon>
        <taxon>Betaentomopoxvirus</taxon>
        <taxon>Betaentomopoxvirus cbiennis</taxon>
    </lineage>
</organism>
<gene>
    <name evidence="1" type="ORF">CHBEV_036</name>
</gene>
<dbReference type="EMBL" id="HF679132">
    <property type="protein sequence ID" value="CCU55604.1"/>
    <property type="molecule type" value="Genomic_DNA"/>
</dbReference>
<sequence length="112" mass="13038">MNPEASEFVPTNNALSEIFNLQHSDMVNIITKDIKQNVVFEETAAKLLNKGFVDRYIVLTYVKIFENIENADIREINNIIHRKINNEIVNHMINNENQDDIACFIIDEDIFL</sequence>
<proteinExistence type="predicted"/>
<name>A0A916P150_CBEPV</name>
<dbReference type="GeneID" id="15613026"/>
<dbReference type="KEGG" id="vg:15613026"/>
<evidence type="ECO:0000313" key="2">
    <source>
        <dbReference type="Proteomes" id="UP000792220"/>
    </source>
</evidence>
<organismHost>
    <name type="scientific">Choristoneura fumiferana</name>
    <name type="common">Spruce budworm moth</name>
    <name type="synonym">Archips fumiferana</name>
    <dbReference type="NCBI Taxonomy" id="7141"/>
</organismHost>
<dbReference type="Proteomes" id="UP000792220">
    <property type="component" value="Genome"/>
</dbReference>
<keyword evidence="2" id="KW-1185">Reference proteome</keyword>
<accession>A0A916P150</accession>
<dbReference type="RefSeq" id="YP_008004106.1">
    <property type="nucleotide sequence ID" value="NC_021248.1"/>
</dbReference>
<protein>
    <submittedName>
        <fullName evidence="1">Uncharacterized protein</fullName>
    </submittedName>
</protein>